<reference evidence="2" key="1">
    <citation type="journal article" date="2011" name="Nat. Commun.">
        <title>Effector diversification within compartments of the Leptosphaeria maculans genome affected by Repeat-Induced Point mutations.</title>
        <authorList>
            <person name="Rouxel T."/>
            <person name="Grandaubert J."/>
            <person name="Hane J.K."/>
            <person name="Hoede C."/>
            <person name="van de Wouw A.P."/>
            <person name="Couloux A."/>
            <person name="Dominguez V."/>
            <person name="Anthouard V."/>
            <person name="Bally P."/>
            <person name="Bourras S."/>
            <person name="Cozijnsen A.J."/>
            <person name="Ciuffetti L.M."/>
            <person name="Degrave A."/>
            <person name="Dilmaghani A."/>
            <person name="Duret L."/>
            <person name="Fudal I."/>
            <person name="Goodwin S.B."/>
            <person name="Gout L."/>
            <person name="Glaser N."/>
            <person name="Linglin J."/>
            <person name="Kema G.H.J."/>
            <person name="Lapalu N."/>
            <person name="Lawrence C.B."/>
            <person name="May K."/>
            <person name="Meyer M."/>
            <person name="Ollivier B."/>
            <person name="Poulain J."/>
            <person name="Schoch C.L."/>
            <person name="Simon A."/>
            <person name="Spatafora J.W."/>
            <person name="Stachowiak A."/>
            <person name="Turgeon B.G."/>
            <person name="Tyler B.M."/>
            <person name="Vincent D."/>
            <person name="Weissenbach J."/>
            <person name="Amselem J."/>
            <person name="Quesneville H."/>
            <person name="Oliver R.P."/>
            <person name="Wincker P."/>
            <person name="Balesdent M.-H."/>
            <person name="Howlett B.J."/>
        </authorList>
    </citation>
    <scope>NUCLEOTIDE SEQUENCE [LARGE SCALE GENOMIC DNA]</scope>
    <source>
        <strain evidence="2">JN3 / isolate v23.1.3 / race Av1-4-5-6-7-8</strain>
    </source>
</reference>
<dbReference type="VEuPathDB" id="FungiDB:LEMA_uP043980.1"/>
<organism evidence="2">
    <name type="scientific">Leptosphaeria maculans (strain JN3 / isolate v23.1.3 / race Av1-4-5-6-7-8)</name>
    <name type="common">Blackleg fungus</name>
    <name type="synonym">Phoma lingam</name>
    <dbReference type="NCBI Taxonomy" id="985895"/>
    <lineage>
        <taxon>Eukaryota</taxon>
        <taxon>Fungi</taxon>
        <taxon>Dikarya</taxon>
        <taxon>Ascomycota</taxon>
        <taxon>Pezizomycotina</taxon>
        <taxon>Dothideomycetes</taxon>
        <taxon>Pleosporomycetidae</taxon>
        <taxon>Pleosporales</taxon>
        <taxon>Pleosporineae</taxon>
        <taxon>Leptosphaeriaceae</taxon>
        <taxon>Plenodomus</taxon>
        <taxon>Plenodomus lingam/Leptosphaeria maculans species complex</taxon>
    </lineage>
</organism>
<evidence type="ECO:0000313" key="2">
    <source>
        <dbReference type="Proteomes" id="UP000002668"/>
    </source>
</evidence>
<dbReference type="HOGENOM" id="CLU_2776383_0_0_1"/>
<proteinExistence type="predicted"/>
<protein>
    <submittedName>
        <fullName evidence="1">Predicted protein</fullName>
    </submittedName>
</protein>
<accession>E4ZPW2</accession>
<dbReference type="InParanoid" id="E4ZPW2"/>
<name>E4ZPW2_LEPMJ</name>
<dbReference type="Proteomes" id="UP000002668">
    <property type="component" value="Genome"/>
</dbReference>
<keyword evidence="2" id="KW-1185">Reference proteome</keyword>
<dbReference type="EMBL" id="FP929105">
    <property type="protein sequence ID" value="CBX93497.1"/>
    <property type="molecule type" value="Genomic_DNA"/>
</dbReference>
<gene>
    <name evidence="1" type="ORF">LEMA_uP043980.1</name>
</gene>
<evidence type="ECO:0000313" key="1">
    <source>
        <dbReference type="EMBL" id="CBX93497.1"/>
    </source>
</evidence>
<sequence length="69" mass="7962">MRLGRLGFCMCNGKLTDKHRERSSYIPQYRREQHAHNLLVCTIFTSATLHANMRRCLGFPASEPALRLS</sequence>
<dbReference type="AlphaFoldDB" id="E4ZPW2"/>